<comment type="similarity">
    <text evidence="2">Belongs to the metallo-beta-lactamase superfamily.</text>
</comment>
<accession>A0A916RVU4</accession>
<evidence type="ECO:0000256" key="5">
    <source>
        <dbReference type="ARBA" id="ARBA00022833"/>
    </source>
</evidence>
<dbReference type="RefSeq" id="WP_188721226.1">
    <property type="nucleotide sequence ID" value="NZ_BMIF01000006.1"/>
</dbReference>
<dbReference type="Pfam" id="PF00753">
    <property type="entry name" value="Lactamase_B"/>
    <property type="match status" value="1"/>
</dbReference>
<dbReference type="Gene3D" id="3.60.15.10">
    <property type="entry name" value="Ribonuclease Z/Hydroxyacylglutathione hydrolase-like"/>
    <property type="match status" value="1"/>
</dbReference>
<evidence type="ECO:0000313" key="8">
    <source>
        <dbReference type="Proteomes" id="UP000636264"/>
    </source>
</evidence>
<dbReference type="InterPro" id="IPR036866">
    <property type="entry name" value="RibonucZ/Hydroxyglut_hydro"/>
</dbReference>
<reference evidence="7" key="2">
    <citation type="submission" date="2020-09" db="EMBL/GenBank/DDBJ databases">
        <authorList>
            <person name="Sun Q."/>
            <person name="Zhou Y."/>
        </authorList>
    </citation>
    <scope>NUCLEOTIDE SEQUENCE</scope>
    <source>
        <strain evidence="7">CGMCC 1.15320</strain>
    </source>
</reference>
<evidence type="ECO:0000256" key="2">
    <source>
        <dbReference type="ARBA" id="ARBA00007749"/>
    </source>
</evidence>
<dbReference type="AlphaFoldDB" id="A0A916RVU4"/>
<organism evidence="7 8">
    <name type="scientific">Nitratireductor aestuarii</name>
    <dbReference type="NCBI Taxonomy" id="1735103"/>
    <lineage>
        <taxon>Bacteria</taxon>
        <taxon>Pseudomonadati</taxon>
        <taxon>Pseudomonadota</taxon>
        <taxon>Alphaproteobacteria</taxon>
        <taxon>Hyphomicrobiales</taxon>
        <taxon>Phyllobacteriaceae</taxon>
        <taxon>Nitratireductor</taxon>
    </lineage>
</organism>
<dbReference type="EMBL" id="BMIF01000006">
    <property type="protein sequence ID" value="GGA68757.1"/>
    <property type="molecule type" value="Genomic_DNA"/>
</dbReference>
<feature type="domain" description="Metallo-beta-lactamase" evidence="6">
    <location>
        <begin position="26"/>
        <end position="206"/>
    </location>
</feature>
<dbReference type="GO" id="GO:0016787">
    <property type="term" value="F:hydrolase activity"/>
    <property type="evidence" value="ECO:0007669"/>
    <property type="project" value="UniProtKB-KW"/>
</dbReference>
<sequence length="239" mass="25675">MIIAQASYDILMNGFPARGERGFLGWSTIVLLDTAKGYALFDTGGIGDRPGLMAALEKRGIAKEDISTVVLSHLHFDHMANVECFPKAEIILHEDEYAYVQEHGAADPAISTWQVEGLLRAPQLSLVSGELEVFPGIRMIRTPGHSGGHVSLVMTVDGKRVVLAQDAVKHRGELASCQSAGAFDEMAAAASIRRIAEMADIVIPGHDGPISIDNGTLNPSELATEISLTSRPQTYLLET</sequence>
<protein>
    <recommendedName>
        <fullName evidence="6">Metallo-beta-lactamase domain-containing protein</fullName>
    </recommendedName>
</protein>
<reference evidence="7" key="1">
    <citation type="journal article" date="2014" name="Int. J. Syst. Evol. Microbiol.">
        <title>Complete genome sequence of Corynebacterium casei LMG S-19264T (=DSM 44701T), isolated from a smear-ripened cheese.</title>
        <authorList>
            <consortium name="US DOE Joint Genome Institute (JGI-PGF)"/>
            <person name="Walter F."/>
            <person name="Albersmeier A."/>
            <person name="Kalinowski J."/>
            <person name="Ruckert C."/>
        </authorList>
    </citation>
    <scope>NUCLEOTIDE SEQUENCE</scope>
    <source>
        <strain evidence="7">CGMCC 1.15320</strain>
    </source>
</reference>
<name>A0A916RVU4_9HYPH</name>
<dbReference type="SMART" id="SM00849">
    <property type="entry name" value="Lactamase_B"/>
    <property type="match status" value="1"/>
</dbReference>
<proteinExistence type="inferred from homology"/>
<evidence type="ECO:0000313" key="7">
    <source>
        <dbReference type="EMBL" id="GGA68757.1"/>
    </source>
</evidence>
<gene>
    <name evidence="7" type="ORF">GCM10011385_23250</name>
</gene>
<comment type="caution">
    <text evidence="7">The sequence shown here is derived from an EMBL/GenBank/DDBJ whole genome shotgun (WGS) entry which is preliminary data.</text>
</comment>
<evidence type="ECO:0000256" key="1">
    <source>
        <dbReference type="ARBA" id="ARBA00001947"/>
    </source>
</evidence>
<evidence type="ECO:0000256" key="4">
    <source>
        <dbReference type="ARBA" id="ARBA00022801"/>
    </source>
</evidence>
<dbReference type="InterPro" id="IPR051013">
    <property type="entry name" value="MBL_superfamily_lactonases"/>
</dbReference>
<dbReference type="PANTHER" id="PTHR42978">
    <property type="entry name" value="QUORUM-QUENCHING LACTONASE YTNP-RELATED-RELATED"/>
    <property type="match status" value="1"/>
</dbReference>
<dbReference type="GO" id="GO:0046872">
    <property type="term" value="F:metal ion binding"/>
    <property type="evidence" value="ECO:0007669"/>
    <property type="project" value="UniProtKB-KW"/>
</dbReference>
<dbReference type="Proteomes" id="UP000636264">
    <property type="component" value="Unassembled WGS sequence"/>
</dbReference>
<dbReference type="InterPro" id="IPR001279">
    <property type="entry name" value="Metallo-B-lactamas"/>
</dbReference>
<comment type="cofactor">
    <cofactor evidence="1">
        <name>Zn(2+)</name>
        <dbReference type="ChEBI" id="CHEBI:29105"/>
    </cofactor>
</comment>
<dbReference type="SUPFAM" id="SSF56281">
    <property type="entry name" value="Metallo-hydrolase/oxidoreductase"/>
    <property type="match status" value="1"/>
</dbReference>
<dbReference type="PANTHER" id="PTHR42978:SF2">
    <property type="entry name" value="102 KBASES UNSTABLE REGION: FROM 1 TO 119443"/>
    <property type="match status" value="1"/>
</dbReference>
<keyword evidence="3" id="KW-0479">Metal-binding</keyword>
<evidence type="ECO:0000256" key="3">
    <source>
        <dbReference type="ARBA" id="ARBA00022723"/>
    </source>
</evidence>
<keyword evidence="8" id="KW-1185">Reference proteome</keyword>
<keyword evidence="5" id="KW-0862">Zinc</keyword>
<keyword evidence="4" id="KW-0378">Hydrolase</keyword>
<evidence type="ECO:0000259" key="6">
    <source>
        <dbReference type="SMART" id="SM00849"/>
    </source>
</evidence>